<dbReference type="InterPro" id="IPR036291">
    <property type="entry name" value="NAD(P)-bd_dom_sf"/>
</dbReference>
<dbReference type="PANTHER" id="PTHR43975">
    <property type="entry name" value="ZGC:101858"/>
    <property type="match status" value="1"/>
</dbReference>
<comment type="similarity">
    <text evidence="1">Belongs to the short-chain dehydrogenases/reductases (SDR) family.</text>
</comment>
<dbReference type="PRINTS" id="PR00081">
    <property type="entry name" value="GDHRDH"/>
</dbReference>
<sequence length="248" mass="26740">MGDTMKGKVAVISGVASGFGKATAELFASKDQCSLVLIDFNEAGLNETAENCKKSGSEVLTICGDVTKDGFFEDVAAQTKSKFGKCDALINYAGGAVQLEPIESMTNEIYTKVMDLNLKSTLMSCRSFTPMMKAQGYGRIVNVSSVCDRRSWPTWSVYSAAKAAVNAFSKCLYTELRPEGIGVTLLVPGGSNTGFQNAKNVDKFEWDEAMAVRPEHFADMVYQACQLTQGACVSEMHVYGLAQDISGF</sequence>
<evidence type="ECO:0000256" key="1">
    <source>
        <dbReference type="RuleBase" id="RU000363"/>
    </source>
</evidence>
<dbReference type="SUPFAM" id="SSF51735">
    <property type="entry name" value="NAD(P)-binding Rossmann-fold domains"/>
    <property type="match status" value="1"/>
</dbReference>
<accession>A0AAJ1IBS1</accession>
<dbReference type="PRINTS" id="PR00080">
    <property type="entry name" value="SDRFAMILY"/>
</dbReference>
<organism evidence="2 3">
    <name type="scientific">Candidatus Thalassospirochaeta sargassi</name>
    <dbReference type="NCBI Taxonomy" id="3119039"/>
    <lineage>
        <taxon>Bacteria</taxon>
        <taxon>Pseudomonadati</taxon>
        <taxon>Spirochaetota</taxon>
        <taxon>Spirochaetia</taxon>
        <taxon>Spirochaetales</taxon>
        <taxon>Spirochaetaceae</taxon>
        <taxon>Candidatus Thalassospirochaeta</taxon>
    </lineage>
</organism>
<protein>
    <submittedName>
        <fullName evidence="2">SDR family NAD(P)-dependent oxidoreductase</fullName>
    </submittedName>
</protein>
<evidence type="ECO:0000313" key="2">
    <source>
        <dbReference type="EMBL" id="MDC7226289.1"/>
    </source>
</evidence>
<gene>
    <name evidence="2" type="ORF">PQJ61_05955</name>
</gene>
<dbReference type="PANTHER" id="PTHR43975:SF2">
    <property type="entry name" value="EG:BACR7A4.14 PROTEIN-RELATED"/>
    <property type="match status" value="1"/>
</dbReference>
<proteinExistence type="inferred from homology"/>
<name>A0AAJ1IBS1_9SPIO</name>
<dbReference type="CDD" id="cd05233">
    <property type="entry name" value="SDR_c"/>
    <property type="match status" value="1"/>
</dbReference>
<dbReference type="InterPro" id="IPR002347">
    <property type="entry name" value="SDR_fam"/>
</dbReference>
<comment type="caution">
    <text evidence="2">The sequence shown here is derived from an EMBL/GenBank/DDBJ whole genome shotgun (WGS) entry which is preliminary data.</text>
</comment>
<dbReference type="AlphaFoldDB" id="A0AAJ1IBS1"/>
<dbReference type="Proteomes" id="UP001221217">
    <property type="component" value="Unassembled WGS sequence"/>
</dbReference>
<reference evidence="2 3" key="1">
    <citation type="submission" date="2022-12" db="EMBL/GenBank/DDBJ databases">
        <title>Metagenome assembled genome from gulf of manar.</title>
        <authorList>
            <person name="Kohli P."/>
            <person name="Pk S."/>
            <person name="Venkata Ramana C."/>
            <person name="Sasikala C."/>
        </authorList>
    </citation>
    <scope>NUCLEOTIDE SEQUENCE [LARGE SCALE GENOMIC DNA]</scope>
    <source>
        <strain evidence="2">JB008</strain>
    </source>
</reference>
<dbReference type="Pfam" id="PF00106">
    <property type="entry name" value="adh_short"/>
    <property type="match status" value="1"/>
</dbReference>
<dbReference type="EMBL" id="JAQQAL010000011">
    <property type="protein sequence ID" value="MDC7226289.1"/>
    <property type="molecule type" value="Genomic_DNA"/>
</dbReference>
<evidence type="ECO:0000313" key="3">
    <source>
        <dbReference type="Proteomes" id="UP001221217"/>
    </source>
</evidence>
<dbReference type="Gene3D" id="3.40.50.720">
    <property type="entry name" value="NAD(P)-binding Rossmann-like Domain"/>
    <property type="match status" value="1"/>
</dbReference>